<comment type="caution">
    <text evidence="3">The sequence shown here is derived from an EMBL/GenBank/DDBJ whole genome shotgun (WGS) entry which is preliminary data.</text>
</comment>
<dbReference type="AlphaFoldDB" id="A0AAV9J8J1"/>
<reference evidence="3 4" key="1">
    <citation type="submission" date="2021-11" db="EMBL/GenBank/DDBJ databases">
        <title>Black yeast isolated from Biological Soil Crust.</title>
        <authorList>
            <person name="Kurbessoian T."/>
        </authorList>
    </citation>
    <scope>NUCLEOTIDE SEQUENCE [LARGE SCALE GENOMIC DNA]</scope>
    <source>
        <strain evidence="3 4">CCFEE 5522</strain>
    </source>
</reference>
<evidence type="ECO:0000256" key="2">
    <source>
        <dbReference type="SAM" id="SignalP"/>
    </source>
</evidence>
<feature type="compositionally biased region" description="Basic and acidic residues" evidence="1">
    <location>
        <begin position="252"/>
        <end position="273"/>
    </location>
</feature>
<organism evidence="3 4">
    <name type="scientific">Oleoguttula mirabilis</name>
    <dbReference type="NCBI Taxonomy" id="1507867"/>
    <lineage>
        <taxon>Eukaryota</taxon>
        <taxon>Fungi</taxon>
        <taxon>Dikarya</taxon>
        <taxon>Ascomycota</taxon>
        <taxon>Pezizomycotina</taxon>
        <taxon>Dothideomycetes</taxon>
        <taxon>Dothideomycetidae</taxon>
        <taxon>Mycosphaerellales</taxon>
        <taxon>Teratosphaeriaceae</taxon>
        <taxon>Oleoguttula</taxon>
    </lineage>
</organism>
<evidence type="ECO:0000313" key="4">
    <source>
        <dbReference type="Proteomes" id="UP001324427"/>
    </source>
</evidence>
<keyword evidence="4" id="KW-1185">Reference proteome</keyword>
<dbReference type="EMBL" id="JAVFHQ010000055">
    <property type="protein sequence ID" value="KAK4541246.1"/>
    <property type="molecule type" value="Genomic_DNA"/>
</dbReference>
<feature type="signal peptide" evidence="2">
    <location>
        <begin position="1"/>
        <end position="22"/>
    </location>
</feature>
<feature type="region of interest" description="Disordered" evidence="1">
    <location>
        <begin position="200"/>
        <end position="277"/>
    </location>
</feature>
<feature type="compositionally biased region" description="Basic and acidic residues" evidence="1">
    <location>
        <begin position="43"/>
        <end position="74"/>
    </location>
</feature>
<proteinExistence type="predicted"/>
<feature type="region of interest" description="Disordered" evidence="1">
    <location>
        <begin position="308"/>
        <end position="368"/>
    </location>
</feature>
<protein>
    <submittedName>
        <fullName evidence="3">Uncharacterized protein</fullName>
    </submittedName>
</protein>
<feature type="compositionally biased region" description="Basic residues" evidence="1">
    <location>
        <begin position="98"/>
        <end position="124"/>
    </location>
</feature>
<name>A0AAV9J8J1_9PEZI</name>
<evidence type="ECO:0000313" key="3">
    <source>
        <dbReference type="EMBL" id="KAK4541246.1"/>
    </source>
</evidence>
<dbReference type="Proteomes" id="UP001324427">
    <property type="component" value="Unassembled WGS sequence"/>
</dbReference>
<feature type="region of interest" description="Disordered" evidence="1">
    <location>
        <begin position="90"/>
        <end position="151"/>
    </location>
</feature>
<feature type="compositionally biased region" description="Basic residues" evidence="1">
    <location>
        <begin position="352"/>
        <end position="368"/>
    </location>
</feature>
<feature type="chain" id="PRO_5043687296" evidence="2">
    <location>
        <begin position="23"/>
        <end position="390"/>
    </location>
</feature>
<accession>A0AAV9J8J1</accession>
<keyword evidence="2" id="KW-0732">Signal</keyword>
<sequence>MFQPFSYALLFLAIVACNHKWGKPYDEARTHKEERHARRKARYEKNRAQEKKEFEEAQEKRREKREARKKQEERLEGWLSLSRLSREVAMAPNAKTVARQKRRDKEAKVKKKISKNTARIKRQKERAAAAGLPKGTRLRQPPPKRKADDNTILSIKSDLNYSTADALKAALRPQPQKASLGISGILTEPNADIVAEVGDELELEPGEQQKRKRLDSVSADERYAAKKAKHENTDWSFDSLLTEAHNDKKRKAPDPDHEDHHEARKRGRGESREVSPAIEMAAVTETACTRSPKIDISEHVAAADNNVPLPDARRKRDGATKTNPAMRGRTGKMRRATNSGTVRNPDEIGLRSSRRSYAHGRFTGKRGVSKMPADVSELGELWMVSDDDHA</sequence>
<evidence type="ECO:0000256" key="1">
    <source>
        <dbReference type="SAM" id="MobiDB-lite"/>
    </source>
</evidence>
<feature type="region of interest" description="Disordered" evidence="1">
    <location>
        <begin position="30"/>
        <end position="74"/>
    </location>
</feature>
<gene>
    <name evidence="3" type="ORF">LTR36_008162</name>
</gene>